<evidence type="ECO:0000256" key="5">
    <source>
        <dbReference type="ARBA" id="ARBA00022605"/>
    </source>
</evidence>
<dbReference type="Proteomes" id="UP000195141">
    <property type="component" value="Chromosome"/>
</dbReference>
<name>A0A242K678_9ENTE</name>
<evidence type="ECO:0000313" key="12">
    <source>
        <dbReference type="Proteomes" id="UP000195141"/>
    </source>
</evidence>
<keyword evidence="12" id="KW-1185">Reference proteome</keyword>
<dbReference type="CDD" id="cd04878">
    <property type="entry name" value="ACT_AHAS"/>
    <property type="match status" value="1"/>
</dbReference>
<dbReference type="FunFam" id="3.30.70.260:FF:000001">
    <property type="entry name" value="Acetolactate synthase, small subunit"/>
    <property type="match status" value="1"/>
</dbReference>
<dbReference type="UniPathway" id="UPA00049">
    <property type="reaction ID" value="UER00059"/>
</dbReference>
<sequence length="160" mass="17600">MRRIITATVYNNSGVLNRFSGVLTRRQVNIDSISVGPTEQENISRITIIVQINDLGESEQITKQLNKQVDVIKVSDITDEPHLERELALIKLNAPAAIRSELFSVIDPFRANVIDVGTKTVVIQVTGTSEKISAFVDVVSPYGIKQLARTGVTGFTRGNH</sequence>
<organism evidence="10">
    <name type="scientific">Candidatus Enterococcus clewellii</name>
    <dbReference type="NCBI Taxonomy" id="1834193"/>
    <lineage>
        <taxon>Bacteria</taxon>
        <taxon>Bacillati</taxon>
        <taxon>Bacillota</taxon>
        <taxon>Bacilli</taxon>
        <taxon>Lactobacillales</taxon>
        <taxon>Enterococcaceae</taxon>
        <taxon>Enterococcus</taxon>
    </lineage>
</organism>
<comment type="pathway">
    <text evidence="1 8">Amino-acid biosynthesis; L-isoleucine biosynthesis; L-isoleucine from 2-oxobutanoate: step 1/4.</text>
</comment>
<evidence type="ECO:0000256" key="1">
    <source>
        <dbReference type="ARBA" id="ARBA00004974"/>
    </source>
</evidence>
<gene>
    <name evidence="10" type="ORF">A5888_002036</name>
    <name evidence="11" type="ORF">A5888_003908</name>
</gene>
<dbReference type="GO" id="GO:1990610">
    <property type="term" value="F:acetolactate synthase regulator activity"/>
    <property type="evidence" value="ECO:0007669"/>
    <property type="project" value="UniProtKB-UniRule"/>
</dbReference>
<dbReference type="Pfam" id="PF22629">
    <property type="entry name" value="ACT_AHAS_ss"/>
    <property type="match status" value="1"/>
</dbReference>
<dbReference type="PROSITE" id="PS51671">
    <property type="entry name" value="ACT"/>
    <property type="match status" value="1"/>
</dbReference>
<dbReference type="InterPro" id="IPR019455">
    <property type="entry name" value="Acetolactate_synth_ssu_C"/>
</dbReference>
<evidence type="ECO:0000259" key="9">
    <source>
        <dbReference type="PROSITE" id="PS51671"/>
    </source>
</evidence>
<dbReference type="PANTHER" id="PTHR30239:SF0">
    <property type="entry name" value="ACETOLACTATE SYNTHASE SMALL SUBUNIT 1, CHLOROPLASTIC"/>
    <property type="match status" value="1"/>
</dbReference>
<comment type="subunit">
    <text evidence="4 8">Dimer of large and small chains.</text>
</comment>
<dbReference type="GO" id="GO:0009097">
    <property type="term" value="P:isoleucine biosynthetic process"/>
    <property type="evidence" value="ECO:0007669"/>
    <property type="project" value="UniProtKB-UniRule"/>
</dbReference>
<dbReference type="RefSeq" id="WP_086349106.1">
    <property type="nucleotide sequence ID" value="NZ_CP147247.1"/>
</dbReference>
<protein>
    <recommendedName>
        <fullName evidence="8">Acetolactate synthase small subunit</fullName>
        <shortName evidence="8">AHAS</shortName>
        <shortName evidence="8">ALS</shortName>
        <ecNumber evidence="8">2.2.1.6</ecNumber>
    </recommendedName>
    <alternativeName>
        <fullName evidence="8">Acetohydroxy-acid synthase small subunit</fullName>
    </alternativeName>
</protein>
<comment type="similarity">
    <text evidence="3 8">Belongs to the acetolactate synthase small subunit family.</text>
</comment>
<proteinExistence type="inferred from homology"/>
<dbReference type="NCBIfam" id="TIGR00119">
    <property type="entry name" value="acolac_sm"/>
    <property type="match status" value="1"/>
</dbReference>
<dbReference type="InterPro" id="IPR004789">
    <property type="entry name" value="Acetalactate_synth_ssu"/>
</dbReference>
<evidence type="ECO:0000256" key="4">
    <source>
        <dbReference type="ARBA" id="ARBA00011744"/>
    </source>
</evidence>
<dbReference type="InterPro" id="IPR045865">
    <property type="entry name" value="ACT-like_dom_sf"/>
</dbReference>
<feature type="domain" description="ACT" evidence="9">
    <location>
        <begin position="4"/>
        <end position="79"/>
    </location>
</feature>
<dbReference type="EMBL" id="NGMM01000003">
    <property type="protein sequence ID" value="OTP15822.1"/>
    <property type="molecule type" value="Genomic_DNA"/>
</dbReference>
<dbReference type="UniPathway" id="UPA00047">
    <property type="reaction ID" value="UER00055"/>
</dbReference>
<evidence type="ECO:0000256" key="8">
    <source>
        <dbReference type="RuleBase" id="RU368092"/>
    </source>
</evidence>
<comment type="pathway">
    <text evidence="2 8">Amino-acid biosynthesis; L-valine biosynthesis; L-valine from pyruvate: step 1/4.</text>
</comment>
<dbReference type="NCBIfam" id="NF008864">
    <property type="entry name" value="PRK11895.1"/>
    <property type="match status" value="1"/>
</dbReference>
<dbReference type="Gene3D" id="3.30.70.260">
    <property type="match status" value="1"/>
</dbReference>
<dbReference type="GO" id="GO:0005829">
    <property type="term" value="C:cytosol"/>
    <property type="evidence" value="ECO:0007669"/>
    <property type="project" value="TreeGrafter"/>
</dbReference>
<dbReference type="FunFam" id="3.30.70.1150:FF:000001">
    <property type="entry name" value="Acetolactate synthase small subunit"/>
    <property type="match status" value="1"/>
</dbReference>
<dbReference type="EC" id="2.2.1.6" evidence="8"/>
<keyword evidence="8" id="KW-0808">Transferase</keyword>
<evidence type="ECO:0000256" key="3">
    <source>
        <dbReference type="ARBA" id="ARBA00006341"/>
    </source>
</evidence>
<reference evidence="11" key="2">
    <citation type="submission" date="2017-05" db="EMBL/GenBank/DDBJ databases">
        <authorList>
            <consortium name="The Broad Institute Genomics Platform"/>
            <consortium name="The Broad Institute Genomic Center for Infectious Diseases"/>
            <person name="Earl A."/>
            <person name="Manson A."/>
            <person name="Schwartman J."/>
            <person name="Gilmore M."/>
            <person name="Abouelleil A."/>
            <person name="Cao P."/>
            <person name="Chapman S."/>
            <person name="Cusick C."/>
            <person name="Shea T."/>
            <person name="Young S."/>
            <person name="Neafsey D."/>
            <person name="Nusbaum C."/>
            <person name="Birren B."/>
        </authorList>
    </citation>
    <scope>NUCLEOTIDE SEQUENCE</scope>
    <source>
        <strain evidence="11">9E7_DIV0242</strain>
    </source>
</reference>
<evidence type="ECO:0000256" key="7">
    <source>
        <dbReference type="ARBA" id="ARBA00048670"/>
    </source>
</evidence>
<dbReference type="Pfam" id="PF10369">
    <property type="entry name" value="ALS_ss_C"/>
    <property type="match status" value="1"/>
</dbReference>
<evidence type="ECO:0000256" key="6">
    <source>
        <dbReference type="ARBA" id="ARBA00023304"/>
    </source>
</evidence>
<dbReference type="InterPro" id="IPR054480">
    <property type="entry name" value="AHAS_small-like_ACT"/>
</dbReference>
<accession>A0A242K678</accession>
<comment type="function">
    <text evidence="8">Catalyzes the conversion of 2 pyruvate molecules into acetolactate in the first common step of the biosynthetic pathway of the branched-amino acids such as leucine, isoleucine, and valine.</text>
</comment>
<dbReference type="AlphaFoldDB" id="A0A242K678"/>
<dbReference type="Gene3D" id="3.30.70.1150">
    <property type="entry name" value="ACT-like. Chain A, domain 2"/>
    <property type="match status" value="1"/>
</dbReference>
<dbReference type="GO" id="GO:0009099">
    <property type="term" value="P:L-valine biosynthetic process"/>
    <property type="evidence" value="ECO:0007669"/>
    <property type="project" value="UniProtKB-UniRule"/>
</dbReference>
<dbReference type="EMBL" id="CP147247">
    <property type="protein sequence ID" value="WYJ92135.1"/>
    <property type="molecule type" value="Genomic_DNA"/>
</dbReference>
<evidence type="ECO:0000313" key="11">
    <source>
        <dbReference type="EMBL" id="WYJ92135.1"/>
    </source>
</evidence>
<dbReference type="PANTHER" id="PTHR30239">
    <property type="entry name" value="ACETOLACTATE SYNTHASE SMALL SUBUNIT"/>
    <property type="match status" value="1"/>
</dbReference>
<comment type="catalytic activity">
    <reaction evidence="7 8">
        <text>2 pyruvate + H(+) = (2S)-2-acetolactate + CO2</text>
        <dbReference type="Rhea" id="RHEA:25249"/>
        <dbReference type="ChEBI" id="CHEBI:15361"/>
        <dbReference type="ChEBI" id="CHEBI:15378"/>
        <dbReference type="ChEBI" id="CHEBI:16526"/>
        <dbReference type="ChEBI" id="CHEBI:58476"/>
        <dbReference type="EC" id="2.2.1.6"/>
    </reaction>
</comment>
<keyword evidence="5 8" id="KW-0028">Amino-acid biosynthesis</keyword>
<reference evidence="11" key="3">
    <citation type="submission" date="2024-03" db="EMBL/GenBank/DDBJ databases">
        <title>The Genome Sequence of Enterococcus sp. DIV0242b.</title>
        <authorList>
            <consortium name="The Broad Institute Genomics Platform"/>
            <consortium name="The Broad Institute Microbial Omics Core"/>
            <consortium name="The Broad Institute Genomic Center for Infectious Diseases"/>
            <person name="Earl A."/>
            <person name="Manson A."/>
            <person name="Gilmore M."/>
            <person name="Schwartman J."/>
            <person name="Shea T."/>
            <person name="Abouelleil A."/>
            <person name="Cao P."/>
            <person name="Chapman S."/>
            <person name="Cusick C."/>
            <person name="Young S."/>
            <person name="Neafsey D."/>
            <person name="Nusbaum C."/>
            <person name="Birren B."/>
        </authorList>
    </citation>
    <scope>NUCLEOTIDE SEQUENCE</scope>
    <source>
        <strain evidence="11">9E7_DIV0242</strain>
    </source>
</reference>
<keyword evidence="6 8" id="KW-0100">Branched-chain amino acid biosynthesis</keyword>
<reference evidence="10" key="1">
    <citation type="submission" date="2017-05" db="EMBL/GenBank/DDBJ databases">
        <title>The Genome Sequence of Enterococcus sp. 9E7_DIV0242.</title>
        <authorList>
            <consortium name="The Broad Institute Genomics Platform"/>
            <consortium name="The Broad Institute Genomic Center for Infectious Diseases"/>
            <person name="Earl A."/>
            <person name="Manson A."/>
            <person name="Schwartman J."/>
            <person name="Gilmore M."/>
            <person name="Abouelleil A."/>
            <person name="Cao P."/>
            <person name="Chapman S."/>
            <person name="Cusick C."/>
            <person name="Shea T."/>
            <person name="Young S."/>
            <person name="Neafsey D."/>
            <person name="Nusbaum C."/>
            <person name="Birren B."/>
        </authorList>
    </citation>
    <scope>NUCLEOTIDE SEQUENCE [LARGE SCALE GENOMIC DNA]</scope>
    <source>
        <strain evidence="10">9E7_DIV0242</strain>
    </source>
</reference>
<dbReference type="SUPFAM" id="SSF55021">
    <property type="entry name" value="ACT-like"/>
    <property type="match status" value="2"/>
</dbReference>
<dbReference type="InterPro" id="IPR002912">
    <property type="entry name" value="ACT_dom"/>
</dbReference>
<evidence type="ECO:0000256" key="2">
    <source>
        <dbReference type="ARBA" id="ARBA00005025"/>
    </source>
</evidence>
<dbReference type="InterPro" id="IPR039557">
    <property type="entry name" value="AHAS_ACT"/>
</dbReference>
<dbReference type="OrthoDB" id="9787365at2"/>
<evidence type="ECO:0000313" key="10">
    <source>
        <dbReference type="EMBL" id="OTP15822.1"/>
    </source>
</evidence>
<dbReference type="GO" id="GO:0003984">
    <property type="term" value="F:acetolactate synthase activity"/>
    <property type="evidence" value="ECO:0007669"/>
    <property type="project" value="UniProtKB-UniRule"/>
</dbReference>
<dbReference type="InterPro" id="IPR027271">
    <property type="entry name" value="Acetolactate_synth/TF_NikR_C"/>
</dbReference>